<gene>
    <name evidence="9" type="ORF">S06H3_55401</name>
</gene>
<feature type="non-terminal residue" evidence="9">
    <location>
        <position position="1"/>
    </location>
</feature>
<comment type="subunit">
    <text evidence="4">Homodimer.</text>
</comment>
<dbReference type="InterPro" id="IPR003607">
    <property type="entry name" value="HD/PDEase_dom"/>
</dbReference>
<dbReference type="EMBL" id="BARV01035511">
    <property type="protein sequence ID" value="GAI57569.1"/>
    <property type="molecule type" value="Genomic_DNA"/>
</dbReference>
<evidence type="ECO:0000256" key="7">
    <source>
        <dbReference type="ARBA" id="ARBA00022801"/>
    </source>
</evidence>
<proteinExistence type="predicted"/>
<organism evidence="9">
    <name type="scientific">marine sediment metagenome</name>
    <dbReference type="NCBI Taxonomy" id="412755"/>
    <lineage>
        <taxon>unclassified sequences</taxon>
        <taxon>metagenomes</taxon>
        <taxon>ecological metagenomes</taxon>
    </lineage>
</organism>
<dbReference type="EC" id="3.1.3.89" evidence="5"/>
<reference evidence="9" key="1">
    <citation type="journal article" date="2014" name="Front. Microbiol.">
        <title>High frequency of phylogenetically diverse reductive dehalogenase-homologous genes in deep subseafloor sedimentary metagenomes.</title>
        <authorList>
            <person name="Kawai M."/>
            <person name="Futagami T."/>
            <person name="Toyoda A."/>
            <person name="Takaki Y."/>
            <person name="Nishi S."/>
            <person name="Hori S."/>
            <person name="Arai W."/>
            <person name="Tsubouchi T."/>
            <person name="Morono Y."/>
            <person name="Uchiyama I."/>
            <person name="Ito T."/>
            <person name="Fujiyama A."/>
            <person name="Inagaki F."/>
            <person name="Takami H."/>
        </authorList>
    </citation>
    <scope>NUCLEOTIDE SEQUENCE</scope>
    <source>
        <strain evidence="9">Expedition CK06-06</strain>
    </source>
</reference>
<dbReference type="InterPro" id="IPR039356">
    <property type="entry name" value="YfbR/HDDC2"/>
</dbReference>
<dbReference type="SMART" id="SM00471">
    <property type="entry name" value="HDc"/>
    <property type="match status" value="1"/>
</dbReference>
<comment type="catalytic activity">
    <reaction evidence="1">
        <text>a 2'-deoxyribonucleoside 5'-phosphate + H2O = a 2'-deoxyribonucleoside + phosphate</text>
        <dbReference type="Rhea" id="RHEA:36167"/>
        <dbReference type="ChEBI" id="CHEBI:15377"/>
        <dbReference type="ChEBI" id="CHEBI:18274"/>
        <dbReference type="ChEBI" id="CHEBI:43474"/>
        <dbReference type="ChEBI" id="CHEBI:65317"/>
        <dbReference type="EC" id="3.1.3.89"/>
    </reaction>
</comment>
<evidence type="ECO:0000256" key="5">
    <source>
        <dbReference type="ARBA" id="ARBA00012964"/>
    </source>
</evidence>
<evidence type="ECO:0000256" key="4">
    <source>
        <dbReference type="ARBA" id="ARBA00011738"/>
    </source>
</evidence>
<keyword evidence="7" id="KW-0378">Hydrolase</keyword>
<dbReference type="FunFam" id="1.10.3210.10:FF:000035">
    <property type="entry name" value="HD family hydrolase"/>
    <property type="match status" value="1"/>
</dbReference>
<comment type="caution">
    <text evidence="9">The sequence shown here is derived from an EMBL/GenBank/DDBJ whole genome shotgun (WGS) entry which is preliminary data.</text>
</comment>
<dbReference type="Pfam" id="PF13023">
    <property type="entry name" value="HD_3"/>
    <property type="match status" value="1"/>
</dbReference>
<dbReference type="GO" id="GO:0046872">
    <property type="term" value="F:metal ion binding"/>
    <property type="evidence" value="ECO:0007669"/>
    <property type="project" value="UniProtKB-KW"/>
</dbReference>
<evidence type="ECO:0000256" key="2">
    <source>
        <dbReference type="ARBA" id="ARBA00001936"/>
    </source>
</evidence>
<comment type="cofactor">
    <cofactor evidence="3">
        <name>Co(2+)</name>
        <dbReference type="ChEBI" id="CHEBI:48828"/>
    </cofactor>
</comment>
<dbReference type="PANTHER" id="PTHR11845">
    <property type="entry name" value="5'-DEOXYNUCLEOTIDASE HDDC2"/>
    <property type="match status" value="1"/>
</dbReference>
<dbReference type="SUPFAM" id="SSF109604">
    <property type="entry name" value="HD-domain/PDEase-like"/>
    <property type="match status" value="1"/>
</dbReference>
<dbReference type="GO" id="GO:0005737">
    <property type="term" value="C:cytoplasm"/>
    <property type="evidence" value="ECO:0007669"/>
    <property type="project" value="TreeGrafter"/>
</dbReference>
<sequence length="166" mass="18946">GILKRTPRAGWVEVGVYQPESVADHTFRTAFLCMLYADMEALDPLKLLRMALIHDLPEAIIGDLTPSQKTAETKENEENAISQILSLLPKKQRETYMAVWNEYQEGKTREAKAVRQLEKIEMALQAKEYEKFGSASKSLERFIKSAKDATAWPELRRLLSCVSEEK</sequence>
<evidence type="ECO:0000256" key="3">
    <source>
        <dbReference type="ARBA" id="ARBA00001941"/>
    </source>
</evidence>
<feature type="domain" description="HD/PDEase" evidence="8">
    <location>
        <begin position="18"/>
        <end position="132"/>
    </location>
</feature>
<protein>
    <recommendedName>
        <fullName evidence="5">5'-deoxynucleotidase</fullName>
        <ecNumber evidence="5">3.1.3.89</ecNumber>
    </recommendedName>
</protein>
<dbReference type="InterPro" id="IPR006674">
    <property type="entry name" value="HD_domain"/>
</dbReference>
<name>X1RPY7_9ZZZZ</name>
<keyword evidence="6" id="KW-0479">Metal-binding</keyword>
<dbReference type="PANTHER" id="PTHR11845:SF13">
    <property type="entry name" value="5'-DEOXYNUCLEOTIDASE HDDC2"/>
    <property type="match status" value="1"/>
</dbReference>
<evidence type="ECO:0000259" key="8">
    <source>
        <dbReference type="SMART" id="SM00471"/>
    </source>
</evidence>
<dbReference type="Gene3D" id="1.10.3210.10">
    <property type="entry name" value="Hypothetical protein af1432"/>
    <property type="match status" value="1"/>
</dbReference>
<dbReference type="GO" id="GO:0002953">
    <property type="term" value="F:5'-deoxynucleotidase activity"/>
    <property type="evidence" value="ECO:0007669"/>
    <property type="project" value="UniProtKB-EC"/>
</dbReference>
<evidence type="ECO:0000256" key="6">
    <source>
        <dbReference type="ARBA" id="ARBA00022723"/>
    </source>
</evidence>
<evidence type="ECO:0000256" key="1">
    <source>
        <dbReference type="ARBA" id="ARBA00001638"/>
    </source>
</evidence>
<evidence type="ECO:0000313" key="9">
    <source>
        <dbReference type="EMBL" id="GAI57569.1"/>
    </source>
</evidence>
<comment type="cofactor">
    <cofactor evidence="2">
        <name>Mn(2+)</name>
        <dbReference type="ChEBI" id="CHEBI:29035"/>
    </cofactor>
</comment>
<dbReference type="AlphaFoldDB" id="X1RPY7"/>
<accession>X1RPY7</accession>